<feature type="transmembrane region" description="Helical" evidence="7">
    <location>
        <begin position="31"/>
        <end position="54"/>
    </location>
</feature>
<dbReference type="GO" id="GO:0005886">
    <property type="term" value="C:plasma membrane"/>
    <property type="evidence" value="ECO:0007669"/>
    <property type="project" value="UniProtKB-SubCell"/>
</dbReference>
<protein>
    <submittedName>
        <fullName evidence="8">MFS transporter</fullName>
    </submittedName>
</protein>
<feature type="transmembrane region" description="Helical" evidence="7">
    <location>
        <begin position="162"/>
        <end position="194"/>
    </location>
</feature>
<evidence type="ECO:0000256" key="5">
    <source>
        <dbReference type="ARBA" id="ARBA00023136"/>
    </source>
</evidence>
<organism evidence="8 9">
    <name type="scientific">Cryptosporangium phraense</name>
    <dbReference type="NCBI Taxonomy" id="2593070"/>
    <lineage>
        <taxon>Bacteria</taxon>
        <taxon>Bacillati</taxon>
        <taxon>Actinomycetota</taxon>
        <taxon>Actinomycetes</taxon>
        <taxon>Cryptosporangiales</taxon>
        <taxon>Cryptosporangiaceae</taxon>
        <taxon>Cryptosporangium</taxon>
    </lineage>
</organism>
<dbReference type="InterPro" id="IPR036259">
    <property type="entry name" value="MFS_trans_sf"/>
</dbReference>
<keyword evidence="5 7" id="KW-0472">Membrane</keyword>
<dbReference type="SUPFAM" id="SSF103473">
    <property type="entry name" value="MFS general substrate transporter"/>
    <property type="match status" value="1"/>
</dbReference>
<evidence type="ECO:0000313" key="9">
    <source>
        <dbReference type="Proteomes" id="UP000317982"/>
    </source>
</evidence>
<dbReference type="GO" id="GO:0022857">
    <property type="term" value="F:transmembrane transporter activity"/>
    <property type="evidence" value="ECO:0007669"/>
    <property type="project" value="InterPro"/>
</dbReference>
<dbReference type="Pfam" id="PF07690">
    <property type="entry name" value="MFS_1"/>
    <property type="match status" value="1"/>
</dbReference>
<evidence type="ECO:0000256" key="2">
    <source>
        <dbReference type="ARBA" id="ARBA00022475"/>
    </source>
</evidence>
<dbReference type="Proteomes" id="UP000317982">
    <property type="component" value="Unassembled WGS sequence"/>
</dbReference>
<keyword evidence="9" id="KW-1185">Reference proteome</keyword>
<proteinExistence type="predicted"/>
<dbReference type="AlphaFoldDB" id="A0A545AMS0"/>
<dbReference type="PANTHER" id="PTHR23513">
    <property type="entry name" value="INTEGRAL MEMBRANE EFFLUX PROTEIN-RELATED"/>
    <property type="match status" value="1"/>
</dbReference>
<feature type="transmembrane region" description="Helical" evidence="7">
    <location>
        <begin position="60"/>
        <end position="79"/>
    </location>
</feature>
<name>A0A545AMS0_9ACTN</name>
<dbReference type="OrthoDB" id="9815525at2"/>
<comment type="subcellular location">
    <subcellularLocation>
        <location evidence="1">Cell membrane</location>
        <topology evidence="1">Multi-pass membrane protein</topology>
    </subcellularLocation>
</comment>
<keyword evidence="2" id="KW-1003">Cell membrane</keyword>
<evidence type="ECO:0000256" key="1">
    <source>
        <dbReference type="ARBA" id="ARBA00004651"/>
    </source>
</evidence>
<feature type="transmembrane region" description="Helical" evidence="7">
    <location>
        <begin position="117"/>
        <end position="141"/>
    </location>
</feature>
<evidence type="ECO:0000256" key="6">
    <source>
        <dbReference type="SAM" id="MobiDB-lite"/>
    </source>
</evidence>
<keyword evidence="3 7" id="KW-0812">Transmembrane</keyword>
<comment type="caution">
    <text evidence="8">The sequence shown here is derived from an EMBL/GenBank/DDBJ whole genome shotgun (WGS) entry which is preliminary data.</text>
</comment>
<keyword evidence="4 7" id="KW-1133">Transmembrane helix</keyword>
<dbReference type="EMBL" id="VIRS01000017">
    <property type="protein sequence ID" value="TQS42586.1"/>
    <property type="molecule type" value="Genomic_DNA"/>
</dbReference>
<dbReference type="CDD" id="cd06173">
    <property type="entry name" value="MFS_MefA_like"/>
    <property type="match status" value="1"/>
</dbReference>
<gene>
    <name evidence="8" type="ORF">FL583_23115</name>
</gene>
<dbReference type="InParanoid" id="A0A545AMS0"/>
<dbReference type="PANTHER" id="PTHR23513:SF11">
    <property type="entry name" value="STAPHYLOFERRIN A TRANSPORTER"/>
    <property type="match status" value="1"/>
</dbReference>
<dbReference type="InterPro" id="IPR011701">
    <property type="entry name" value="MFS"/>
</dbReference>
<dbReference type="Gene3D" id="1.20.1250.20">
    <property type="entry name" value="MFS general substrate transporter like domains"/>
    <property type="match status" value="1"/>
</dbReference>
<reference evidence="8 9" key="1">
    <citation type="submission" date="2019-07" db="EMBL/GenBank/DDBJ databases">
        <title>Cryptosporangium phraense sp. nov., isolated from plant litter.</title>
        <authorList>
            <person name="Suriyachadkun C."/>
        </authorList>
    </citation>
    <scope>NUCLEOTIDE SEQUENCE [LARGE SCALE GENOMIC DNA]</scope>
    <source>
        <strain evidence="8 9">A-T 5661</strain>
    </source>
</reference>
<feature type="region of interest" description="Disordered" evidence="6">
    <location>
        <begin position="411"/>
        <end position="430"/>
    </location>
</feature>
<sequence>MGSTVVRGRFGRDRTIAALASLDVNRAYHCLFWSQACVELGEQLLIVALVWAALRSPGGGFVGVVLAAWALPRGVLLLVGGALSDRYDRRALSVGVGCGLTGVAGALAVVTRTDVRWAWLVAAALFGVLDAVRLPVAAGVLPSVVPRERLAEANRWVGMREWAALAAGPAAGGALVAAVGSSAAIAVVALLYALSVLVLVPVGPLPPAAPETAGLLAELRDGVRFVGGHRELRTLLAMFAVANLFVLGLLGVTVPVFATTVLHGGPATLGLLSASFGTGLVLGTLASTRLPEALRTPAATMTLFAASDALLASVGHAATALTAAVLYGASGFAAGPASTFYRTLLQTLPPAAYLGRVSGIARTLSFGLEPLSAAGAGALTARASASVVLVVGGAVATLADLTGAVVTRVGTSGPRARDDVPGRRAPGRAS</sequence>
<feature type="transmembrane region" description="Helical" evidence="7">
    <location>
        <begin position="235"/>
        <end position="257"/>
    </location>
</feature>
<evidence type="ECO:0000256" key="4">
    <source>
        <dbReference type="ARBA" id="ARBA00022989"/>
    </source>
</evidence>
<feature type="transmembrane region" description="Helical" evidence="7">
    <location>
        <begin position="310"/>
        <end position="334"/>
    </location>
</feature>
<feature type="transmembrane region" description="Helical" evidence="7">
    <location>
        <begin position="91"/>
        <end position="111"/>
    </location>
</feature>
<evidence type="ECO:0000256" key="3">
    <source>
        <dbReference type="ARBA" id="ARBA00022692"/>
    </source>
</evidence>
<evidence type="ECO:0000313" key="8">
    <source>
        <dbReference type="EMBL" id="TQS42586.1"/>
    </source>
</evidence>
<accession>A0A545AMS0</accession>
<feature type="transmembrane region" description="Helical" evidence="7">
    <location>
        <begin position="269"/>
        <end position="290"/>
    </location>
</feature>
<evidence type="ECO:0000256" key="7">
    <source>
        <dbReference type="SAM" id="Phobius"/>
    </source>
</evidence>